<feature type="region of interest" description="Disordered" evidence="1">
    <location>
        <begin position="1"/>
        <end position="57"/>
    </location>
</feature>
<feature type="compositionally biased region" description="Basic residues" evidence="1">
    <location>
        <begin position="31"/>
        <end position="55"/>
    </location>
</feature>
<evidence type="ECO:0000256" key="1">
    <source>
        <dbReference type="SAM" id="MobiDB-lite"/>
    </source>
</evidence>
<evidence type="ECO:0000313" key="4">
    <source>
        <dbReference type="Proteomes" id="UP001212421"/>
    </source>
</evidence>
<protein>
    <submittedName>
        <fullName evidence="3">Anti-sigma factor</fullName>
    </submittedName>
</protein>
<proteinExistence type="predicted"/>
<feature type="domain" description="Anti-sigma K factor RskA C-terminal" evidence="2">
    <location>
        <begin position="47"/>
        <end position="114"/>
    </location>
</feature>
<evidence type="ECO:0000313" key="3">
    <source>
        <dbReference type="EMBL" id="WBM81558.1"/>
    </source>
</evidence>
<sequence length="125" mass="13765">MDRRDAAARDSARHFRGPPHAVPRLAGERQRRGRGHSRRAPRGRRRPHRPLRRHSGGSLREVWLIKADASGLISIGLLDGNTGHFDIPDDVDLAQYPLVDVSAEPDNGNPAHSGNSIVRGELHAT</sequence>
<name>A0ABY7NG99_9MICO</name>
<gene>
    <name evidence="3" type="ORF">KIV56_13805</name>
</gene>
<reference evidence="3 4" key="1">
    <citation type="submission" date="2021-05" db="EMBL/GenBank/DDBJ databases">
        <authorList>
            <person name="Kumar R."/>
            <person name="Kumar A."/>
            <person name="Mukhia S."/>
        </authorList>
    </citation>
    <scope>NUCLEOTIDE SEQUENCE [LARGE SCALE GENOMIC DNA]</scope>
    <source>
        <strain evidence="3 4">ERMR7:08</strain>
    </source>
</reference>
<accession>A0ABY7NG99</accession>
<feature type="compositionally biased region" description="Basic and acidic residues" evidence="1">
    <location>
        <begin position="1"/>
        <end position="13"/>
    </location>
</feature>
<evidence type="ECO:0000259" key="2">
    <source>
        <dbReference type="Pfam" id="PF10099"/>
    </source>
</evidence>
<feature type="region of interest" description="Disordered" evidence="1">
    <location>
        <begin position="102"/>
        <end position="125"/>
    </location>
</feature>
<dbReference type="Pfam" id="PF10099">
    <property type="entry name" value="RskA_C"/>
    <property type="match status" value="1"/>
</dbReference>
<dbReference type="Proteomes" id="UP001212421">
    <property type="component" value="Chromosome"/>
</dbReference>
<keyword evidence="4" id="KW-1185">Reference proteome</keyword>
<dbReference type="InterPro" id="IPR018764">
    <property type="entry name" value="RskA_C"/>
</dbReference>
<organism evidence="3 4">
    <name type="scientific">Cryobacterium breve</name>
    <dbReference type="NCBI Taxonomy" id="1259258"/>
    <lineage>
        <taxon>Bacteria</taxon>
        <taxon>Bacillati</taxon>
        <taxon>Actinomycetota</taxon>
        <taxon>Actinomycetes</taxon>
        <taxon>Micrococcales</taxon>
        <taxon>Microbacteriaceae</taxon>
        <taxon>Cryobacterium</taxon>
    </lineage>
</organism>
<dbReference type="EMBL" id="CP075584">
    <property type="protein sequence ID" value="WBM81558.1"/>
    <property type="molecule type" value="Genomic_DNA"/>
</dbReference>